<name>A0A1Y5NFG2_9BACT</name>
<proteinExistence type="predicted"/>
<dbReference type="EMBL" id="NDYQ01000004">
    <property type="protein sequence ID" value="OUT18153.1"/>
    <property type="molecule type" value="Genomic_DNA"/>
</dbReference>
<dbReference type="InterPro" id="IPR007345">
    <property type="entry name" value="Polysacch_pyruvyl_Trfase"/>
</dbReference>
<sequence length="340" mass="39337">MKIGIVTTYDELNFGAYLQAYSLSKFIESLGHNVELVNYKSLEYKIAELKATYKIKNPIYLLKVFYKSIKFNRVLSLLNISKNFNNIKEINDYSYDLLIFGSDEIWNLNNALGGIIDTYFFGDGLAGKKISYAASFGSTDVYDGKISSIKSMLLDFSSISVRDQNSKDIVSKISNMPVDIVLDPTFLIDHNVPKPNLDGRYIFYYYLGNNKNLEDEMIAFAKGKSLDIISFGYKSKRFKNIISIDPFEWLSYLKYSDFIVTNMFHGTVFSILFGKKFMVDITDYRKNKLEFLINMFELKYRKYCEGCFQNIDGDINYEHVFNILKAHRATSINFLMEALK</sequence>
<dbReference type="AlphaFoldDB" id="A0A1Y5NFG2"/>
<reference evidence="2 3" key="1">
    <citation type="submission" date="2017-04" db="EMBL/GenBank/DDBJ databases">
        <title>Complete genome of Campylobacter concisus ATCC 33237T and draft genomes for an additional eight well characterized C. concisus strains.</title>
        <authorList>
            <person name="Cornelius A.J."/>
            <person name="Miller W.G."/>
            <person name="Lastovica A.J."/>
            <person name="On S.L."/>
            <person name="French N.P."/>
            <person name="Vandenberg O."/>
            <person name="Biggs P.J."/>
        </authorList>
    </citation>
    <scope>NUCLEOTIDE SEQUENCE [LARGE SCALE GENOMIC DNA]</scope>
    <source>
        <strain evidence="2 3">Lasto127.99</strain>
    </source>
</reference>
<dbReference type="Proteomes" id="UP000195893">
    <property type="component" value="Unassembled WGS sequence"/>
</dbReference>
<protein>
    <recommendedName>
        <fullName evidence="1">Polysaccharide pyruvyl transferase domain-containing protein</fullName>
    </recommendedName>
</protein>
<gene>
    <name evidence="2" type="ORF">B9N60_03395</name>
</gene>
<dbReference type="RefSeq" id="WP_087581285.1">
    <property type="nucleotide sequence ID" value="NZ_NDYQ01000004.1"/>
</dbReference>
<dbReference type="Pfam" id="PF04230">
    <property type="entry name" value="PS_pyruv_trans"/>
    <property type="match status" value="1"/>
</dbReference>
<comment type="caution">
    <text evidence="2">The sequence shown here is derived from an EMBL/GenBank/DDBJ whole genome shotgun (WGS) entry which is preliminary data.</text>
</comment>
<feature type="domain" description="Polysaccharide pyruvyl transferase" evidence="1">
    <location>
        <begin position="13"/>
        <end position="278"/>
    </location>
</feature>
<evidence type="ECO:0000313" key="2">
    <source>
        <dbReference type="EMBL" id="OUT18153.1"/>
    </source>
</evidence>
<evidence type="ECO:0000259" key="1">
    <source>
        <dbReference type="Pfam" id="PF04230"/>
    </source>
</evidence>
<accession>A0A1Y5NFG2</accession>
<organism evidence="2 3">
    <name type="scientific">Campylobacter concisus</name>
    <dbReference type="NCBI Taxonomy" id="199"/>
    <lineage>
        <taxon>Bacteria</taxon>
        <taxon>Pseudomonadati</taxon>
        <taxon>Campylobacterota</taxon>
        <taxon>Epsilonproteobacteria</taxon>
        <taxon>Campylobacterales</taxon>
        <taxon>Campylobacteraceae</taxon>
        <taxon>Campylobacter</taxon>
    </lineage>
</organism>
<evidence type="ECO:0000313" key="3">
    <source>
        <dbReference type="Proteomes" id="UP000195893"/>
    </source>
</evidence>